<organism evidence="12 13">
    <name type="scientific">Phycicoccus flavus</name>
    <dbReference type="NCBI Taxonomy" id="2502783"/>
    <lineage>
        <taxon>Bacteria</taxon>
        <taxon>Bacillati</taxon>
        <taxon>Actinomycetota</taxon>
        <taxon>Actinomycetes</taxon>
        <taxon>Micrococcales</taxon>
        <taxon>Intrasporangiaceae</taxon>
        <taxon>Phycicoccus</taxon>
    </lineage>
</organism>
<dbReference type="GO" id="GO:0008955">
    <property type="term" value="F:peptidoglycan glycosyltransferase activity"/>
    <property type="evidence" value="ECO:0007669"/>
    <property type="project" value="UniProtKB-EC"/>
</dbReference>
<comment type="catalytic activity">
    <reaction evidence="8">
        <text>[GlcNAc-(1-&gt;4)-Mur2Ac(oyl-L-Ala-gamma-D-Glu-L-Lys-D-Ala-D-Ala)](n)-di-trans,octa-cis-undecaprenyl diphosphate + beta-D-GlcNAc-(1-&gt;4)-Mur2Ac(oyl-L-Ala-gamma-D-Glu-L-Lys-D-Ala-D-Ala)-di-trans,octa-cis-undecaprenyl diphosphate = [GlcNAc-(1-&gt;4)-Mur2Ac(oyl-L-Ala-gamma-D-Glu-L-Lys-D-Ala-D-Ala)](n+1)-di-trans,octa-cis-undecaprenyl diphosphate + di-trans,octa-cis-undecaprenyl diphosphate + H(+)</text>
        <dbReference type="Rhea" id="RHEA:23708"/>
        <dbReference type="Rhea" id="RHEA-COMP:9602"/>
        <dbReference type="Rhea" id="RHEA-COMP:9603"/>
        <dbReference type="ChEBI" id="CHEBI:15378"/>
        <dbReference type="ChEBI" id="CHEBI:58405"/>
        <dbReference type="ChEBI" id="CHEBI:60033"/>
        <dbReference type="ChEBI" id="CHEBI:78435"/>
        <dbReference type="EC" id="2.4.99.28"/>
    </reaction>
</comment>
<dbReference type="Gene3D" id="3.40.710.10">
    <property type="entry name" value="DD-peptidase/beta-lactamase superfamily"/>
    <property type="match status" value="1"/>
</dbReference>
<comment type="catalytic activity">
    <reaction evidence="7">
        <text>Preferential cleavage: (Ac)2-L-Lys-D-Ala-|-D-Ala. Also transpeptidation of peptidyl-alanyl moieties that are N-acyl substituents of D-alanine.</text>
        <dbReference type="EC" id="3.4.16.4"/>
    </reaction>
</comment>
<dbReference type="AlphaFoldDB" id="A0A8T6R2C2"/>
<dbReference type="GO" id="GO:0030288">
    <property type="term" value="C:outer membrane-bounded periplasmic space"/>
    <property type="evidence" value="ECO:0007669"/>
    <property type="project" value="TreeGrafter"/>
</dbReference>
<evidence type="ECO:0000313" key="12">
    <source>
        <dbReference type="EMBL" id="NHA66965.1"/>
    </source>
</evidence>
<dbReference type="InterPro" id="IPR050396">
    <property type="entry name" value="Glycosyltr_51/Transpeptidase"/>
</dbReference>
<keyword evidence="5" id="KW-0378">Hydrolase</keyword>
<evidence type="ECO:0000256" key="1">
    <source>
        <dbReference type="ARBA" id="ARBA00022645"/>
    </source>
</evidence>
<dbReference type="GO" id="GO:0006508">
    <property type="term" value="P:proteolysis"/>
    <property type="evidence" value="ECO:0007669"/>
    <property type="project" value="UniProtKB-KW"/>
</dbReference>
<keyword evidence="1" id="KW-0121">Carboxypeptidase</keyword>
<evidence type="ECO:0000259" key="11">
    <source>
        <dbReference type="Pfam" id="PF00912"/>
    </source>
</evidence>
<proteinExistence type="predicted"/>
<evidence type="ECO:0000256" key="8">
    <source>
        <dbReference type="ARBA" id="ARBA00049902"/>
    </source>
</evidence>
<evidence type="ECO:0000256" key="4">
    <source>
        <dbReference type="ARBA" id="ARBA00022679"/>
    </source>
</evidence>
<dbReference type="SUPFAM" id="SSF56601">
    <property type="entry name" value="beta-lactamase/transpeptidase-like"/>
    <property type="match status" value="1"/>
</dbReference>
<evidence type="ECO:0000256" key="5">
    <source>
        <dbReference type="ARBA" id="ARBA00022801"/>
    </source>
</evidence>
<dbReference type="Proteomes" id="UP000287866">
    <property type="component" value="Unassembled WGS sequence"/>
</dbReference>
<dbReference type="InterPro" id="IPR001264">
    <property type="entry name" value="Glyco_trans_51"/>
</dbReference>
<gene>
    <name evidence="12" type="ORF">EPD83_002700</name>
</gene>
<evidence type="ECO:0000256" key="9">
    <source>
        <dbReference type="SAM" id="MobiDB-lite"/>
    </source>
</evidence>
<accession>A0A8T6R2C2</accession>
<dbReference type="InterPro" id="IPR001460">
    <property type="entry name" value="PCN-bd_Tpept"/>
</dbReference>
<keyword evidence="6" id="KW-0511">Multifunctional enzyme</keyword>
<evidence type="ECO:0000256" key="3">
    <source>
        <dbReference type="ARBA" id="ARBA00022676"/>
    </source>
</evidence>
<dbReference type="InterPro" id="IPR023346">
    <property type="entry name" value="Lysozyme-like_dom_sf"/>
</dbReference>
<dbReference type="EMBL" id="SAYU02000005">
    <property type="protein sequence ID" value="NHA66965.1"/>
    <property type="molecule type" value="Genomic_DNA"/>
</dbReference>
<keyword evidence="13" id="KW-1185">Reference proteome</keyword>
<evidence type="ECO:0000256" key="2">
    <source>
        <dbReference type="ARBA" id="ARBA00022670"/>
    </source>
</evidence>
<dbReference type="InterPro" id="IPR012338">
    <property type="entry name" value="Beta-lactam/transpept-like"/>
</dbReference>
<dbReference type="GO" id="GO:0009252">
    <property type="term" value="P:peptidoglycan biosynthetic process"/>
    <property type="evidence" value="ECO:0007669"/>
    <property type="project" value="TreeGrafter"/>
</dbReference>
<evidence type="ECO:0000259" key="10">
    <source>
        <dbReference type="Pfam" id="PF00905"/>
    </source>
</evidence>
<reference evidence="12" key="1">
    <citation type="submission" date="2020-03" db="EMBL/GenBank/DDBJ databases">
        <title>Phycicoccus flavus sp. nov., a novel endophytic actinobacterium isolated from branch of Kandelia candel.</title>
        <authorList>
            <person name="Tuo L."/>
        </authorList>
    </citation>
    <scope>NUCLEOTIDE SEQUENCE</scope>
    <source>
        <strain evidence="12">CMS6Z-2</strain>
    </source>
</reference>
<dbReference type="Pfam" id="PF00912">
    <property type="entry name" value="Transgly"/>
    <property type="match status" value="1"/>
</dbReference>
<sequence>MRRLVHGLAALVVGSLAVGLLLAGLAAPATVALDAATTSGIDAFDDLPARLPADGLLQPTRILDADGHVLATAYGVDRVVVPLSRIAPVMQQAQVAIEDSRFFSHGALDPRSLARAAVATAGGTVEGASTLTMQYVKLVEEENARVRGSAAAERAATTQQGAAGIARKVRQLRQAVALEQRESKQQILAGYLDLAYYGDQAYGVQAAAERYFSLPASRLDLGRAALLAGIVREPSAFDPLQHPRAAQARRDVVLARMAQLGVVTRRQARAARRVPVSALLRPSVPRGTCASSAHPYECTYVLSWLAQDPALGPTPAARRAAVDRGGLTIRTTFRPGLSDTVRRVLESRDPAGDPSGVGSAATVIQPGTGRILALGQTSRFTGSPSTEVDWAADRADGGSTYGFQSGSTAKLFVLATAFAQGIPEDATVDAPAAGPSQPTTFTPSENSDSCTAWNVWQVRNDEPWAGGPISLRQATAQSVNSAFAALTMRVGLCHVVATMDALGMHLGDGSPVPSVPTVALGAATVSPVTLAAAYAAVAAHGVYCTPVPVESVTDAAGHRLPVRGAGCHQAISADVAAQVADILQAPLDDPLGTATGLGLPGRPAAGKTGTTDSHAQTWFAGFTPQLATAVWVGTPTVPFGMTDVTVGGTFYPGVYGSSIAAPDWHDIMTAASQGLPVVPFPTPPGGGTGSDATGATPAPLSG</sequence>
<feature type="compositionally biased region" description="Low complexity" evidence="9">
    <location>
        <begin position="690"/>
        <end position="702"/>
    </location>
</feature>
<dbReference type="PANTHER" id="PTHR32282">
    <property type="entry name" value="BINDING PROTEIN TRANSPEPTIDASE, PUTATIVE-RELATED"/>
    <property type="match status" value="1"/>
</dbReference>
<keyword evidence="3" id="KW-0328">Glycosyltransferase</keyword>
<dbReference type="GO" id="GO:0009002">
    <property type="term" value="F:serine-type D-Ala-D-Ala carboxypeptidase activity"/>
    <property type="evidence" value="ECO:0007669"/>
    <property type="project" value="UniProtKB-EC"/>
</dbReference>
<dbReference type="SUPFAM" id="SSF53955">
    <property type="entry name" value="Lysozyme-like"/>
    <property type="match status" value="1"/>
</dbReference>
<protein>
    <submittedName>
        <fullName evidence="12">Penicillin-binding protein</fullName>
    </submittedName>
</protein>
<dbReference type="Pfam" id="PF00905">
    <property type="entry name" value="Transpeptidase"/>
    <property type="match status" value="1"/>
</dbReference>
<evidence type="ECO:0000256" key="6">
    <source>
        <dbReference type="ARBA" id="ARBA00023268"/>
    </source>
</evidence>
<dbReference type="PANTHER" id="PTHR32282:SF33">
    <property type="entry name" value="PEPTIDOGLYCAN GLYCOSYLTRANSFERASE"/>
    <property type="match status" value="1"/>
</dbReference>
<name>A0A8T6R2C2_9MICO</name>
<keyword evidence="4" id="KW-0808">Transferase</keyword>
<dbReference type="RefSeq" id="WP_165566179.1">
    <property type="nucleotide sequence ID" value="NZ_SAYU02000005.1"/>
</dbReference>
<dbReference type="InterPro" id="IPR036950">
    <property type="entry name" value="PBP_transglycosylase"/>
</dbReference>
<comment type="caution">
    <text evidence="12">The sequence shown here is derived from an EMBL/GenBank/DDBJ whole genome shotgun (WGS) entry which is preliminary data.</text>
</comment>
<feature type="region of interest" description="Disordered" evidence="9">
    <location>
        <begin position="681"/>
        <end position="702"/>
    </location>
</feature>
<keyword evidence="2" id="KW-0645">Protease</keyword>
<dbReference type="GO" id="GO:0008658">
    <property type="term" value="F:penicillin binding"/>
    <property type="evidence" value="ECO:0007669"/>
    <property type="project" value="InterPro"/>
</dbReference>
<feature type="domain" description="Penicillin-binding protein transpeptidase" evidence="10">
    <location>
        <begin position="360"/>
        <end position="633"/>
    </location>
</feature>
<evidence type="ECO:0000256" key="7">
    <source>
        <dbReference type="ARBA" id="ARBA00034000"/>
    </source>
</evidence>
<evidence type="ECO:0000313" key="13">
    <source>
        <dbReference type="Proteomes" id="UP000287866"/>
    </source>
</evidence>
<feature type="domain" description="Glycosyl transferase family 51" evidence="11">
    <location>
        <begin position="67"/>
        <end position="257"/>
    </location>
</feature>
<dbReference type="Gene3D" id="1.10.3810.10">
    <property type="entry name" value="Biosynthetic peptidoglycan transglycosylase-like"/>
    <property type="match status" value="1"/>
</dbReference>